<name>A0A917ETF0_9MICC</name>
<proteinExistence type="predicted"/>
<gene>
    <name evidence="2" type="ORF">GCM10011401_27360</name>
</gene>
<dbReference type="EMBL" id="BMIS01000020">
    <property type="protein sequence ID" value="GGE78607.1"/>
    <property type="molecule type" value="Genomic_DNA"/>
</dbReference>
<dbReference type="RefSeq" id="WP_229659051.1">
    <property type="nucleotide sequence ID" value="NZ_BMIS01000020.1"/>
</dbReference>
<feature type="region of interest" description="Disordered" evidence="1">
    <location>
        <begin position="69"/>
        <end position="90"/>
    </location>
</feature>
<keyword evidence="3" id="KW-1185">Reference proteome</keyword>
<dbReference type="AlphaFoldDB" id="A0A917ETF0"/>
<dbReference type="Proteomes" id="UP000633136">
    <property type="component" value="Unassembled WGS sequence"/>
</dbReference>
<sequence length="332" mass="35515">MHAPHSPMSTPGVFRADGDIYARTASGTFLRVSPTAPETQDVFAPAAQTAAARASTNWAVHAFVAAERHESQRSEARAPEASGHEAQRGDVRTHVSALAGPSADTDPTRFAEGAVVLEDFTGLGPCSPAATLQEILSRQGHEPHLHAQNAPDAALDVRTLLVRLRSSPPTGLARTAPEEAAPAETRSAAVDPALPKPNVFDIHAEGAQWYLHPLRLAPEDPTPEQVLRRRLAATPAHQALNAWWRLAGVGTAAPPEEVLHRVNLAPSPLDATVVAWHAAQVITNWLADPDSSLTARWRRRLSIVDTVTLQVTEHPVLPHPIPHGQAPEEFGG</sequence>
<reference evidence="2" key="1">
    <citation type="journal article" date="2014" name="Int. J. Syst. Evol. Microbiol.">
        <title>Complete genome sequence of Corynebacterium casei LMG S-19264T (=DSM 44701T), isolated from a smear-ripened cheese.</title>
        <authorList>
            <consortium name="US DOE Joint Genome Institute (JGI-PGF)"/>
            <person name="Walter F."/>
            <person name="Albersmeier A."/>
            <person name="Kalinowski J."/>
            <person name="Ruckert C."/>
        </authorList>
    </citation>
    <scope>NUCLEOTIDE SEQUENCE</scope>
    <source>
        <strain evidence="2">CGMCC 1.15388</strain>
    </source>
</reference>
<evidence type="ECO:0000256" key="1">
    <source>
        <dbReference type="SAM" id="MobiDB-lite"/>
    </source>
</evidence>
<feature type="compositionally biased region" description="Low complexity" evidence="1">
    <location>
        <begin position="173"/>
        <end position="188"/>
    </location>
</feature>
<organism evidence="2 3">
    <name type="scientific">Nesterenkonia cremea</name>
    <dbReference type="NCBI Taxonomy" id="1882340"/>
    <lineage>
        <taxon>Bacteria</taxon>
        <taxon>Bacillati</taxon>
        <taxon>Actinomycetota</taxon>
        <taxon>Actinomycetes</taxon>
        <taxon>Micrococcales</taxon>
        <taxon>Micrococcaceae</taxon>
        <taxon>Nesterenkonia</taxon>
    </lineage>
</organism>
<protein>
    <submittedName>
        <fullName evidence="2">Uncharacterized protein</fullName>
    </submittedName>
</protein>
<evidence type="ECO:0000313" key="3">
    <source>
        <dbReference type="Proteomes" id="UP000633136"/>
    </source>
</evidence>
<feature type="region of interest" description="Disordered" evidence="1">
    <location>
        <begin position="168"/>
        <end position="188"/>
    </location>
</feature>
<reference evidence="2" key="2">
    <citation type="submission" date="2020-09" db="EMBL/GenBank/DDBJ databases">
        <authorList>
            <person name="Sun Q."/>
            <person name="Zhou Y."/>
        </authorList>
    </citation>
    <scope>NUCLEOTIDE SEQUENCE</scope>
    <source>
        <strain evidence="2">CGMCC 1.15388</strain>
    </source>
</reference>
<accession>A0A917ETF0</accession>
<comment type="caution">
    <text evidence="2">The sequence shown here is derived from an EMBL/GenBank/DDBJ whole genome shotgun (WGS) entry which is preliminary data.</text>
</comment>
<evidence type="ECO:0000313" key="2">
    <source>
        <dbReference type="EMBL" id="GGE78607.1"/>
    </source>
</evidence>